<dbReference type="Proteomes" id="UP001177003">
    <property type="component" value="Chromosome 6"/>
</dbReference>
<dbReference type="AlphaFoldDB" id="A0AA36ED04"/>
<protein>
    <submittedName>
        <fullName evidence="1">Uncharacterized protein</fullName>
    </submittedName>
</protein>
<proteinExistence type="predicted"/>
<accession>A0AA36ED04</accession>
<gene>
    <name evidence="1" type="ORF">LSALG_LOCUS30755</name>
</gene>
<dbReference type="EMBL" id="OX465082">
    <property type="protein sequence ID" value="CAI9291628.1"/>
    <property type="molecule type" value="Genomic_DNA"/>
</dbReference>
<keyword evidence="2" id="KW-1185">Reference proteome</keyword>
<reference evidence="1" key="1">
    <citation type="submission" date="2023-04" db="EMBL/GenBank/DDBJ databases">
        <authorList>
            <person name="Vijverberg K."/>
            <person name="Xiong W."/>
            <person name="Schranz E."/>
        </authorList>
    </citation>
    <scope>NUCLEOTIDE SEQUENCE</scope>
</reference>
<name>A0AA36ED04_LACSI</name>
<organism evidence="1 2">
    <name type="scientific">Lactuca saligna</name>
    <name type="common">Willowleaf lettuce</name>
    <dbReference type="NCBI Taxonomy" id="75948"/>
    <lineage>
        <taxon>Eukaryota</taxon>
        <taxon>Viridiplantae</taxon>
        <taxon>Streptophyta</taxon>
        <taxon>Embryophyta</taxon>
        <taxon>Tracheophyta</taxon>
        <taxon>Spermatophyta</taxon>
        <taxon>Magnoliopsida</taxon>
        <taxon>eudicotyledons</taxon>
        <taxon>Gunneridae</taxon>
        <taxon>Pentapetalae</taxon>
        <taxon>asterids</taxon>
        <taxon>campanulids</taxon>
        <taxon>Asterales</taxon>
        <taxon>Asteraceae</taxon>
        <taxon>Cichorioideae</taxon>
        <taxon>Cichorieae</taxon>
        <taxon>Lactucinae</taxon>
        <taxon>Lactuca</taxon>
    </lineage>
</organism>
<evidence type="ECO:0000313" key="2">
    <source>
        <dbReference type="Proteomes" id="UP001177003"/>
    </source>
</evidence>
<evidence type="ECO:0000313" key="1">
    <source>
        <dbReference type="EMBL" id="CAI9291628.1"/>
    </source>
</evidence>
<sequence>MVVGGSIRWQPLPHDGGGGCSRFSGQQATHITRTTERTNAHTDFMLANGSNHPHGAIGSDRTDTWSRWGSFLATHVITMASGRGETVLVDAVAGRAATLRQCSQRQLKKEKKNEKDGGFCVRYGVWMARQRR</sequence>